<evidence type="ECO:0000313" key="2">
    <source>
        <dbReference type="Proteomes" id="UP000886523"/>
    </source>
</evidence>
<dbReference type="AlphaFoldDB" id="A0A9P6AHJ2"/>
<protein>
    <submittedName>
        <fullName evidence="1">Uncharacterized protein</fullName>
    </submittedName>
</protein>
<comment type="caution">
    <text evidence="1">The sequence shown here is derived from an EMBL/GenBank/DDBJ whole genome shotgun (WGS) entry which is preliminary data.</text>
</comment>
<reference evidence="1" key="1">
    <citation type="journal article" date="2020" name="Nat. Commun.">
        <title>Large-scale genome sequencing of mycorrhizal fungi provides insights into the early evolution of symbiotic traits.</title>
        <authorList>
            <person name="Miyauchi S."/>
            <person name="Kiss E."/>
            <person name="Kuo A."/>
            <person name="Drula E."/>
            <person name="Kohler A."/>
            <person name="Sanchez-Garcia M."/>
            <person name="Morin E."/>
            <person name="Andreopoulos B."/>
            <person name="Barry K.W."/>
            <person name="Bonito G."/>
            <person name="Buee M."/>
            <person name="Carver A."/>
            <person name="Chen C."/>
            <person name="Cichocki N."/>
            <person name="Clum A."/>
            <person name="Culley D."/>
            <person name="Crous P.W."/>
            <person name="Fauchery L."/>
            <person name="Girlanda M."/>
            <person name="Hayes R.D."/>
            <person name="Keri Z."/>
            <person name="LaButti K."/>
            <person name="Lipzen A."/>
            <person name="Lombard V."/>
            <person name="Magnuson J."/>
            <person name="Maillard F."/>
            <person name="Murat C."/>
            <person name="Nolan M."/>
            <person name="Ohm R.A."/>
            <person name="Pangilinan J."/>
            <person name="Pereira M.F."/>
            <person name="Perotto S."/>
            <person name="Peter M."/>
            <person name="Pfister S."/>
            <person name="Riley R."/>
            <person name="Sitrit Y."/>
            <person name="Stielow J.B."/>
            <person name="Szollosi G."/>
            <person name="Zifcakova L."/>
            <person name="Stursova M."/>
            <person name="Spatafora J.W."/>
            <person name="Tedersoo L."/>
            <person name="Vaario L.M."/>
            <person name="Yamada A."/>
            <person name="Yan M."/>
            <person name="Wang P."/>
            <person name="Xu J."/>
            <person name="Bruns T."/>
            <person name="Baldrian P."/>
            <person name="Vilgalys R."/>
            <person name="Dunand C."/>
            <person name="Henrissat B."/>
            <person name="Grigoriev I.V."/>
            <person name="Hibbett D."/>
            <person name="Nagy L.G."/>
            <person name="Martin F.M."/>
        </authorList>
    </citation>
    <scope>NUCLEOTIDE SEQUENCE</scope>
    <source>
        <strain evidence="1">UP504</strain>
    </source>
</reference>
<organism evidence="1 2">
    <name type="scientific">Hydnum rufescens UP504</name>
    <dbReference type="NCBI Taxonomy" id="1448309"/>
    <lineage>
        <taxon>Eukaryota</taxon>
        <taxon>Fungi</taxon>
        <taxon>Dikarya</taxon>
        <taxon>Basidiomycota</taxon>
        <taxon>Agaricomycotina</taxon>
        <taxon>Agaricomycetes</taxon>
        <taxon>Cantharellales</taxon>
        <taxon>Hydnaceae</taxon>
        <taxon>Hydnum</taxon>
    </lineage>
</organism>
<proteinExistence type="predicted"/>
<gene>
    <name evidence="1" type="ORF">BS47DRAFT_487888</name>
</gene>
<sequence>MGKGPMDSPSFEELSTRLSCRNEVLKAIFTLRVYVFPANWSCLCFRHIVWTFVDAKVNSHLFFHETHASLLSLSHLQPGTARIAILNPWLERDALMPSTHVRPTSFPPSPAARLLIPFSLAHQLWNNPNGTRTPRSPRSLSINLRGYLTMMLHSM</sequence>
<name>A0A9P6AHJ2_9AGAM</name>
<accession>A0A9P6AHJ2</accession>
<dbReference type="Proteomes" id="UP000886523">
    <property type="component" value="Unassembled WGS sequence"/>
</dbReference>
<evidence type="ECO:0000313" key="1">
    <source>
        <dbReference type="EMBL" id="KAF9505841.1"/>
    </source>
</evidence>
<keyword evidence="2" id="KW-1185">Reference proteome</keyword>
<dbReference type="EMBL" id="MU129134">
    <property type="protein sequence ID" value="KAF9505841.1"/>
    <property type="molecule type" value="Genomic_DNA"/>
</dbReference>